<proteinExistence type="inferred from homology"/>
<dbReference type="Pfam" id="PF09863">
    <property type="entry name" value="DUF2090"/>
    <property type="match status" value="1"/>
</dbReference>
<dbReference type="Pfam" id="PF00294">
    <property type="entry name" value="PfkB"/>
    <property type="match status" value="1"/>
</dbReference>
<accession>A0A1C3V162</accession>
<organism evidence="8 9">
    <name type="scientific">Rhizobium multihospitium</name>
    <dbReference type="NCBI Taxonomy" id="410764"/>
    <lineage>
        <taxon>Bacteria</taxon>
        <taxon>Pseudomonadati</taxon>
        <taxon>Pseudomonadota</taxon>
        <taxon>Alphaproteobacteria</taxon>
        <taxon>Hyphomicrobiales</taxon>
        <taxon>Rhizobiaceae</taxon>
        <taxon>Rhizobium/Agrobacterium group</taxon>
        <taxon>Rhizobium</taxon>
    </lineage>
</organism>
<keyword evidence="3" id="KW-0547">Nucleotide-binding</keyword>
<dbReference type="InterPro" id="IPR029056">
    <property type="entry name" value="Ribokinase-like"/>
</dbReference>
<sequence>MAHDNPGAEPEAKLDVITIGRSSVDLYGQQIGSKLEDIASFAKSVGGCPANIAIGTARLGLKSGLITRVGDEQMGRFIREQSAREGVAVDGIKTDKERLTALVLLAVEAEGVSPMIFYRSDCADMALNEDDIDEGFIKSSGAVLVSGTHFSKPNTEAAQRKAIRIAKANGRKVIFDIDYRPNLWGLAGHAEGFERYVKSDRVSSKMKETLPDCDLIVGTEEEIMIASGADDVLGALKEIRRLSSAVIVLKRGAMGCIVYEGPISDDLEAGIVGQGFPIEVFNVLGAGDAFMSGFLRGYLRGEPLKTCATWANACGAFAVSRLLCSPEYPTWTELDFFLKTGSKHRALRKDEAINHIHWATTRRDDEIPLLMALAIDHRSQLVSVCDELGLGHDKIVAFKRLAVEAAARVADGRPGYGMLIDERFGRDAFFDAATKNFSWIGRPVELPGSKPLKFEFSQDIGSQLVEWPLHHCIKCLCFYHPDDPKELKAEQQEKLRTLFEAARKVGRELLVEIIASKNGPLTDDTIPTAMEELYALGIKPDWWKLEPQESAAAWKKIDAVIAKNDQWCRGIVLLGLEAPAEELIRSFEATLAAPSVKGFAVGRTIFSDAARAWLSGGMNDEEAIADMASRFRQLTAAWLKTRGL</sequence>
<comment type="similarity">
    <text evidence="1">Belongs to the carbohydrate kinase PfkB family.</text>
</comment>
<feature type="domain" description="Carbohydrate kinase PfkB" evidence="6">
    <location>
        <begin position="15"/>
        <end position="329"/>
    </location>
</feature>
<dbReference type="InterPro" id="IPR030830">
    <property type="entry name" value="Myo_inos_IolC"/>
</dbReference>
<dbReference type="InterPro" id="IPR050306">
    <property type="entry name" value="PfkB_Carbo_kinase"/>
</dbReference>
<evidence type="ECO:0000259" key="7">
    <source>
        <dbReference type="Pfam" id="PF09863"/>
    </source>
</evidence>
<name>A0A1C3V162_9HYPH</name>
<dbReference type="GO" id="GO:0005524">
    <property type="term" value="F:ATP binding"/>
    <property type="evidence" value="ECO:0007669"/>
    <property type="project" value="UniProtKB-KW"/>
</dbReference>
<keyword evidence="4 8" id="KW-0418">Kinase</keyword>
<dbReference type="PANTHER" id="PTHR43085:SF49">
    <property type="entry name" value="5-DEHYDRO-2-DEOXYGLUCONOKINASE"/>
    <property type="match status" value="1"/>
</dbReference>
<evidence type="ECO:0000313" key="9">
    <source>
        <dbReference type="Proteomes" id="UP000199101"/>
    </source>
</evidence>
<dbReference type="InterPro" id="IPR013785">
    <property type="entry name" value="Aldolase_TIM"/>
</dbReference>
<dbReference type="RefSeq" id="WP_092710391.1">
    <property type="nucleotide sequence ID" value="NZ_FMAG01000002.1"/>
</dbReference>
<dbReference type="STRING" id="410764.GA0061103_3057"/>
<dbReference type="CDD" id="cd01166">
    <property type="entry name" value="KdgK"/>
    <property type="match status" value="1"/>
</dbReference>
<dbReference type="NCBIfam" id="TIGR04382">
    <property type="entry name" value="myo_inos_iolC_N"/>
    <property type="match status" value="1"/>
</dbReference>
<keyword evidence="2" id="KW-0808">Transferase</keyword>
<dbReference type="PROSITE" id="PS00584">
    <property type="entry name" value="PFKB_KINASES_2"/>
    <property type="match status" value="1"/>
</dbReference>
<dbReference type="OrthoDB" id="9792663at2"/>
<evidence type="ECO:0000313" key="8">
    <source>
        <dbReference type="EMBL" id="SCB21536.1"/>
    </source>
</evidence>
<dbReference type="SUPFAM" id="SSF53613">
    <property type="entry name" value="Ribokinase-like"/>
    <property type="match status" value="1"/>
</dbReference>
<evidence type="ECO:0000256" key="4">
    <source>
        <dbReference type="ARBA" id="ARBA00022777"/>
    </source>
</evidence>
<dbReference type="InterPro" id="IPR018659">
    <property type="entry name" value="DUF2090"/>
</dbReference>
<dbReference type="PROSITE" id="PS00583">
    <property type="entry name" value="PFKB_KINASES_1"/>
    <property type="match status" value="1"/>
</dbReference>
<dbReference type="InterPro" id="IPR002173">
    <property type="entry name" value="Carboh/pur_kinase_PfkB_CS"/>
</dbReference>
<protein>
    <submittedName>
        <fullName evidence="8">5-dehydro-2-deoxygluconokinase</fullName>
    </submittedName>
</protein>
<dbReference type="InterPro" id="IPR023314">
    <property type="entry name" value="Myo_inos_IolC-like_sf"/>
</dbReference>
<keyword evidence="9" id="KW-1185">Reference proteome</keyword>
<evidence type="ECO:0000256" key="5">
    <source>
        <dbReference type="ARBA" id="ARBA00022840"/>
    </source>
</evidence>
<dbReference type="PANTHER" id="PTHR43085">
    <property type="entry name" value="HEXOKINASE FAMILY MEMBER"/>
    <property type="match status" value="1"/>
</dbReference>
<dbReference type="Gene3D" id="2.20.150.10">
    <property type="entry name" value="putative 5-dehydro-2- deoxygluconokinase"/>
    <property type="match status" value="1"/>
</dbReference>
<evidence type="ECO:0000256" key="2">
    <source>
        <dbReference type="ARBA" id="ARBA00022679"/>
    </source>
</evidence>
<evidence type="ECO:0000256" key="3">
    <source>
        <dbReference type="ARBA" id="ARBA00022741"/>
    </source>
</evidence>
<reference evidence="9" key="1">
    <citation type="submission" date="2016-08" db="EMBL/GenBank/DDBJ databases">
        <authorList>
            <person name="Varghese N."/>
            <person name="Submissions Spin"/>
        </authorList>
    </citation>
    <scope>NUCLEOTIDE SEQUENCE [LARGE SCALE GENOMIC DNA]</scope>
    <source>
        <strain evidence="9">HAMBI 2975</strain>
    </source>
</reference>
<dbReference type="Gene3D" id="3.40.1190.20">
    <property type="match status" value="1"/>
</dbReference>
<feature type="domain" description="DUF2090" evidence="7">
    <location>
        <begin position="333"/>
        <end position="641"/>
    </location>
</feature>
<dbReference type="EMBL" id="FMAG01000002">
    <property type="protein sequence ID" value="SCB21536.1"/>
    <property type="molecule type" value="Genomic_DNA"/>
</dbReference>
<gene>
    <name evidence="8" type="ORF">GA0061103_3057</name>
</gene>
<dbReference type="AlphaFoldDB" id="A0A1C3V162"/>
<evidence type="ECO:0000259" key="6">
    <source>
        <dbReference type="Pfam" id="PF00294"/>
    </source>
</evidence>
<evidence type="ECO:0000256" key="1">
    <source>
        <dbReference type="ARBA" id="ARBA00010688"/>
    </source>
</evidence>
<dbReference type="Proteomes" id="UP000199101">
    <property type="component" value="Unassembled WGS sequence"/>
</dbReference>
<dbReference type="InterPro" id="IPR011611">
    <property type="entry name" value="PfkB_dom"/>
</dbReference>
<dbReference type="Gene3D" id="3.20.20.70">
    <property type="entry name" value="Aldolase class I"/>
    <property type="match status" value="1"/>
</dbReference>
<dbReference type="GO" id="GO:0016301">
    <property type="term" value="F:kinase activity"/>
    <property type="evidence" value="ECO:0007669"/>
    <property type="project" value="UniProtKB-KW"/>
</dbReference>
<keyword evidence="5" id="KW-0067">ATP-binding</keyword>